<dbReference type="InterPro" id="IPR027417">
    <property type="entry name" value="P-loop_NTPase"/>
</dbReference>
<dbReference type="PANTHER" id="PTHR30612">
    <property type="entry name" value="SECA INNER MEMBRANE COMPONENT OF SEC PROTEIN SECRETION SYSTEM"/>
    <property type="match status" value="1"/>
</dbReference>
<dbReference type="HAMAP" id="MF_01382">
    <property type="entry name" value="SecA"/>
    <property type="match status" value="1"/>
</dbReference>
<feature type="binding site" evidence="12">
    <location>
        <position position="83"/>
    </location>
    <ligand>
        <name>ATP</name>
        <dbReference type="ChEBI" id="CHEBI:30616"/>
    </ligand>
</feature>
<evidence type="ECO:0000259" key="13">
    <source>
        <dbReference type="PROSITE" id="PS51192"/>
    </source>
</evidence>
<evidence type="ECO:0000256" key="12">
    <source>
        <dbReference type="HAMAP-Rule" id="MF_01382"/>
    </source>
</evidence>
<dbReference type="PANTHER" id="PTHR30612:SF0">
    <property type="entry name" value="CHLOROPLAST PROTEIN-TRANSPORTING ATPASE"/>
    <property type="match status" value="1"/>
</dbReference>
<dbReference type="PROSITE" id="PS51192">
    <property type="entry name" value="HELICASE_ATP_BIND_1"/>
    <property type="match status" value="1"/>
</dbReference>
<sequence length="769" mass="84006">MAGFDWFWKAMGQGSSRNQKRSHKIVAAAADHTERFRQCSDDELRAAVATTIGPTGLQDPAGFLAILGIAAERTLGFTPYPPQAQGTLRLLEGDVIHMATGEGKTLVGAMAATGYALMGKRVHAITVNDYLAQRDAAWMRPLVEFFGLTVGAIAEKLTPAERREVYRCNIVYGPVNEIGFDVLRDQLIVRREDTVQTPADVAIVDEADSVLVDEALVPLVLAGSQPGRAPQGKITQLVKKLKLGEDFTTDDERRNVFLTEQGANKVEQALGIESLYNDEHVGTTLVQVNLALHAQELLLRDVHYLVRDGKVALIDASKGRVADLQRWPDGLQAAVEAKEGIAVTEGGRILDTITLQALLGRYPVVCGMTGTAKEATDQLREFYNLQVSVIERNHPLQRFDEQDRVYATMDAKKLAIIDEIRRVHATGQPVLVGTQDVAESEELAAALAEYDIAVNVLNAKNDAEEARIIAEAGDVGRVTVSTQMAGRGTDIKLGGADEADHDQVAAVGGLCVIGTGRHRSSRLDNQLRGRAGRQGDPGKSVFFVSLEDDMVAAGGAGEEVNATPDQFGFIDSKRIRDFIEHCQRVTEGQLLEIHSQTWKYNKLISDQRVIIDKRRAEILDTDAALTALGARAPQRLAQLEETVAPEVLAQAAREILLYHLDQGWSDHLALLDDVRESIHLRAIARETPLDEFHRIAVTEFKALADTAMEAAVDTFSTVLIDNDGAHLDEAGLARPSATWTYMVNDNPLSSNGNFVKKAVRVMFGRNNEN</sequence>
<evidence type="ECO:0000313" key="17">
    <source>
        <dbReference type="Proteomes" id="UP000269019"/>
    </source>
</evidence>
<dbReference type="SUPFAM" id="SSF52540">
    <property type="entry name" value="P-loop containing nucleoside triphosphate hydrolases"/>
    <property type="match status" value="2"/>
</dbReference>
<keyword evidence="6 12" id="KW-0547">Nucleotide-binding</keyword>
<dbReference type="EMBL" id="CP033896">
    <property type="protein sequence ID" value="AZA13504.1"/>
    <property type="molecule type" value="Genomic_DNA"/>
</dbReference>
<evidence type="ECO:0000313" key="16">
    <source>
        <dbReference type="EMBL" id="AZA13504.1"/>
    </source>
</evidence>
<dbReference type="GO" id="GO:0005524">
    <property type="term" value="F:ATP binding"/>
    <property type="evidence" value="ECO:0007669"/>
    <property type="project" value="UniProtKB-UniRule"/>
</dbReference>
<keyword evidence="4 12" id="KW-1003">Cell membrane</keyword>
<dbReference type="InterPro" id="IPR020937">
    <property type="entry name" value="SecA_CS"/>
</dbReference>
<evidence type="ECO:0000256" key="1">
    <source>
        <dbReference type="ARBA" id="ARBA00004170"/>
    </source>
</evidence>
<dbReference type="Gene3D" id="3.40.50.300">
    <property type="entry name" value="P-loop containing nucleotide triphosphate hydrolases"/>
    <property type="match status" value="3"/>
</dbReference>
<dbReference type="CDD" id="cd18803">
    <property type="entry name" value="SF2_C_secA"/>
    <property type="match status" value="1"/>
</dbReference>
<dbReference type="Gene3D" id="3.90.1440.10">
    <property type="entry name" value="SecA, preprotein cross-linking domain"/>
    <property type="match status" value="1"/>
</dbReference>
<comment type="similarity">
    <text evidence="2 12">Belongs to the SecA family.</text>
</comment>
<evidence type="ECO:0000256" key="6">
    <source>
        <dbReference type="ARBA" id="ARBA00022741"/>
    </source>
</evidence>
<dbReference type="Pfam" id="PF07516">
    <property type="entry name" value="SecA_SW"/>
    <property type="match status" value="1"/>
</dbReference>
<dbReference type="GO" id="GO:0005886">
    <property type="term" value="C:plasma membrane"/>
    <property type="evidence" value="ECO:0007669"/>
    <property type="project" value="UniProtKB-SubCell"/>
</dbReference>
<evidence type="ECO:0000256" key="10">
    <source>
        <dbReference type="ARBA" id="ARBA00023010"/>
    </source>
</evidence>
<dbReference type="Pfam" id="PF01043">
    <property type="entry name" value="SecA_PP_bind"/>
    <property type="match status" value="1"/>
</dbReference>
<evidence type="ECO:0000256" key="8">
    <source>
        <dbReference type="ARBA" id="ARBA00022927"/>
    </source>
</evidence>
<evidence type="ECO:0000256" key="3">
    <source>
        <dbReference type="ARBA" id="ARBA00022448"/>
    </source>
</evidence>
<proteinExistence type="inferred from homology"/>
<evidence type="ECO:0000256" key="11">
    <source>
        <dbReference type="ARBA" id="ARBA00023136"/>
    </source>
</evidence>
<dbReference type="SMART" id="SM00957">
    <property type="entry name" value="SecA_DEAD"/>
    <property type="match status" value="1"/>
</dbReference>
<feature type="domain" description="Helicase C-terminal" evidence="14">
    <location>
        <begin position="415"/>
        <end position="586"/>
    </location>
</feature>
<evidence type="ECO:0000256" key="2">
    <source>
        <dbReference type="ARBA" id="ARBA00007650"/>
    </source>
</evidence>
<accession>A0A3G6JBI9</accession>
<dbReference type="GO" id="GO:0031522">
    <property type="term" value="C:cell envelope Sec protein transport complex"/>
    <property type="evidence" value="ECO:0007669"/>
    <property type="project" value="TreeGrafter"/>
</dbReference>
<dbReference type="GO" id="GO:0043952">
    <property type="term" value="P:protein transport by the Sec complex"/>
    <property type="evidence" value="ECO:0007669"/>
    <property type="project" value="TreeGrafter"/>
</dbReference>
<feature type="domain" description="Helicase ATP-binding" evidence="13">
    <location>
        <begin position="85"/>
        <end position="243"/>
    </location>
</feature>
<name>A0A3G6JBI9_9CORY</name>
<dbReference type="PROSITE" id="PS51196">
    <property type="entry name" value="SECA_MOTOR_DEAD"/>
    <property type="match status" value="1"/>
</dbReference>
<dbReference type="GO" id="GO:0065002">
    <property type="term" value="P:intracellular protein transmembrane transport"/>
    <property type="evidence" value="ECO:0007669"/>
    <property type="project" value="UniProtKB-UniRule"/>
</dbReference>
<dbReference type="RefSeq" id="WP_123927684.1">
    <property type="nucleotide sequence ID" value="NZ_CP033896.1"/>
</dbReference>
<comment type="function">
    <text evidence="12">Part of the Sec protein translocase complex. Interacts with the SecYEG preprotein conducting channel. Has a central role in coupling the hydrolysis of ATP to the transfer of proteins into and across the cell membrane, serving as an ATP-driven molecular motor driving the stepwise translocation of polypeptide chains across the membrane.</text>
</comment>
<dbReference type="GO" id="GO:0008564">
    <property type="term" value="F:protein-exporting ATPase activity"/>
    <property type="evidence" value="ECO:0007669"/>
    <property type="project" value="UniProtKB-EC"/>
</dbReference>
<dbReference type="InterPro" id="IPR000185">
    <property type="entry name" value="SecA"/>
</dbReference>
<keyword evidence="8 12" id="KW-0653">Protein transport</keyword>
<dbReference type="EC" id="7.4.2.8" evidence="12"/>
<evidence type="ECO:0000259" key="14">
    <source>
        <dbReference type="PROSITE" id="PS51194"/>
    </source>
</evidence>
<dbReference type="InterPro" id="IPR011115">
    <property type="entry name" value="SecA_DEAD"/>
</dbReference>
<evidence type="ECO:0000259" key="15">
    <source>
        <dbReference type="PROSITE" id="PS51196"/>
    </source>
</evidence>
<dbReference type="PRINTS" id="PR00906">
    <property type="entry name" value="SECA"/>
</dbReference>
<protein>
    <recommendedName>
        <fullName evidence="12">Protein translocase subunit SecA</fullName>
        <ecNumber evidence="12">7.4.2.8</ecNumber>
    </recommendedName>
</protein>
<dbReference type="InterPro" id="IPR011130">
    <property type="entry name" value="SecA_preprotein_X-link_dom"/>
</dbReference>
<keyword evidence="11 12" id="KW-0472">Membrane</keyword>
<comment type="subcellular location">
    <subcellularLocation>
        <location evidence="12">Cell membrane</location>
        <topology evidence="12">Peripheral membrane protein</topology>
        <orientation evidence="12">Cytoplasmic side</orientation>
    </subcellularLocation>
    <subcellularLocation>
        <location evidence="12">Cytoplasm</location>
    </subcellularLocation>
    <subcellularLocation>
        <location evidence="1">Membrane</location>
        <topology evidence="1">Peripheral membrane protein</topology>
    </subcellularLocation>
    <text evidence="12">Distribution is 50-50.</text>
</comment>
<dbReference type="OrthoDB" id="9805579at2"/>
<dbReference type="NCBIfam" id="TIGR04221">
    <property type="entry name" value="SecA2_Mycobac"/>
    <property type="match status" value="1"/>
</dbReference>
<evidence type="ECO:0000256" key="7">
    <source>
        <dbReference type="ARBA" id="ARBA00022840"/>
    </source>
</evidence>
<keyword evidence="9 12" id="KW-1278">Translocase</keyword>
<gene>
    <name evidence="12" type="primary">secA</name>
    <name evidence="16" type="ORF">CCHOA_05520</name>
</gene>
<dbReference type="InterPro" id="IPR026389">
    <property type="entry name" value="SecA_Actinobact-type"/>
</dbReference>
<feature type="binding site" evidence="12">
    <location>
        <begin position="101"/>
        <end position="105"/>
    </location>
    <ligand>
        <name>ATP</name>
        <dbReference type="ChEBI" id="CHEBI:30616"/>
    </ligand>
</feature>
<dbReference type="GO" id="GO:0017038">
    <property type="term" value="P:protein import"/>
    <property type="evidence" value="ECO:0007669"/>
    <property type="project" value="InterPro"/>
</dbReference>
<dbReference type="SUPFAM" id="SSF81767">
    <property type="entry name" value="Pre-protein crosslinking domain of SecA"/>
    <property type="match status" value="1"/>
</dbReference>
<dbReference type="Proteomes" id="UP000269019">
    <property type="component" value="Chromosome"/>
</dbReference>
<dbReference type="Gene3D" id="1.10.3060.10">
    <property type="entry name" value="Helical scaffold and wing domains of SecA"/>
    <property type="match status" value="1"/>
</dbReference>
<dbReference type="Pfam" id="PF21090">
    <property type="entry name" value="P-loop_SecA"/>
    <property type="match status" value="1"/>
</dbReference>
<dbReference type="FunFam" id="3.40.50.300:FF:000429">
    <property type="entry name" value="Preprotein translocase subunit SecA"/>
    <property type="match status" value="1"/>
</dbReference>
<dbReference type="InterPro" id="IPR011116">
    <property type="entry name" value="SecA_Wing/Scaffold"/>
</dbReference>
<dbReference type="PROSITE" id="PS01312">
    <property type="entry name" value="SECA"/>
    <property type="match status" value="1"/>
</dbReference>
<keyword evidence="5 12" id="KW-0963">Cytoplasm</keyword>
<evidence type="ECO:0000256" key="9">
    <source>
        <dbReference type="ARBA" id="ARBA00022967"/>
    </source>
</evidence>
<dbReference type="InterPro" id="IPR014018">
    <property type="entry name" value="SecA_motor_DEAD"/>
</dbReference>
<dbReference type="InterPro" id="IPR001650">
    <property type="entry name" value="Helicase_C-like"/>
</dbReference>
<dbReference type="KEGG" id="ccho:CCHOA_05520"/>
<keyword evidence="10 12" id="KW-0811">Translocation</keyword>
<keyword evidence="7 12" id="KW-0067">ATP-binding</keyword>
<organism evidence="16 17">
    <name type="scientific">Corynebacterium choanae</name>
    <dbReference type="NCBI Taxonomy" id="1862358"/>
    <lineage>
        <taxon>Bacteria</taxon>
        <taxon>Bacillati</taxon>
        <taxon>Actinomycetota</taxon>
        <taxon>Actinomycetes</taxon>
        <taxon>Mycobacteriales</taxon>
        <taxon>Corynebacteriaceae</taxon>
        <taxon>Corynebacterium</taxon>
    </lineage>
</organism>
<keyword evidence="3 12" id="KW-0813">Transport</keyword>
<dbReference type="Pfam" id="PF07517">
    <property type="entry name" value="SecA_DEAD"/>
    <property type="match status" value="1"/>
</dbReference>
<feature type="binding site" evidence="12">
    <location>
        <position position="490"/>
    </location>
    <ligand>
        <name>ATP</name>
        <dbReference type="ChEBI" id="CHEBI:30616"/>
    </ligand>
</feature>
<dbReference type="InterPro" id="IPR014001">
    <property type="entry name" value="Helicase_ATP-bd"/>
</dbReference>
<dbReference type="SUPFAM" id="SSF81886">
    <property type="entry name" value="Helical scaffold and wing domains of SecA"/>
    <property type="match status" value="1"/>
</dbReference>
<keyword evidence="17" id="KW-1185">Reference proteome</keyword>
<dbReference type="InterPro" id="IPR036670">
    <property type="entry name" value="SecA_X-link_sf"/>
</dbReference>
<evidence type="ECO:0000256" key="4">
    <source>
        <dbReference type="ARBA" id="ARBA00022475"/>
    </source>
</evidence>
<reference evidence="16 17" key="1">
    <citation type="submission" date="2018-11" db="EMBL/GenBank/DDBJ databases">
        <authorList>
            <person name="Kleinhagauer T."/>
            <person name="Glaeser S.P."/>
            <person name="Spergser J."/>
            <person name="Ruckert C."/>
            <person name="Kaempfer P."/>
            <person name="Busse H.-J."/>
        </authorList>
    </citation>
    <scope>NUCLEOTIDE SEQUENCE [LARGE SCALE GENOMIC DNA]</scope>
    <source>
        <strain evidence="16 17">200CH</strain>
    </source>
</reference>
<evidence type="ECO:0000256" key="5">
    <source>
        <dbReference type="ARBA" id="ARBA00022490"/>
    </source>
</evidence>
<comment type="catalytic activity">
    <reaction evidence="12">
        <text>ATP + H2O + cellular proteinSide 1 = ADP + phosphate + cellular proteinSide 2.</text>
        <dbReference type="EC" id="7.4.2.8"/>
    </reaction>
</comment>
<dbReference type="InterPro" id="IPR044722">
    <property type="entry name" value="SecA_SF2_C"/>
</dbReference>
<dbReference type="CDD" id="cd17928">
    <property type="entry name" value="DEXDc_SecA"/>
    <property type="match status" value="1"/>
</dbReference>
<feature type="domain" description="SecA family profile" evidence="15">
    <location>
        <begin position="4"/>
        <end position="576"/>
    </location>
</feature>
<dbReference type="SMART" id="SM00958">
    <property type="entry name" value="SecA_PP_bind"/>
    <property type="match status" value="1"/>
</dbReference>
<dbReference type="PROSITE" id="PS51194">
    <property type="entry name" value="HELICASE_CTER"/>
    <property type="match status" value="1"/>
</dbReference>
<comment type="subunit">
    <text evidence="12">Monomer and homodimer. Part of the essential Sec protein translocation apparatus which comprises SecA, SecYEG and auxiliary proteins SecDF. Other proteins may also be involved.</text>
</comment>
<dbReference type="GO" id="GO:0006605">
    <property type="term" value="P:protein targeting"/>
    <property type="evidence" value="ECO:0007669"/>
    <property type="project" value="UniProtKB-UniRule"/>
</dbReference>
<dbReference type="GO" id="GO:0005829">
    <property type="term" value="C:cytosol"/>
    <property type="evidence" value="ECO:0007669"/>
    <property type="project" value="TreeGrafter"/>
</dbReference>
<dbReference type="InterPro" id="IPR036266">
    <property type="entry name" value="SecA_Wing/Scaffold_sf"/>
</dbReference>
<dbReference type="AlphaFoldDB" id="A0A3G6JBI9"/>